<evidence type="ECO:0000256" key="2">
    <source>
        <dbReference type="ARBA" id="ARBA00009177"/>
    </source>
</evidence>
<dbReference type="GO" id="GO:0010329">
    <property type="term" value="F:auxin efflux transmembrane transporter activity"/>
    <property type="evidence" value="ECO:0007669"/>
    <property type="project" value="TreeGrafter"/>
</dbReference>
<keyword evidence="5 8" id="KW-1133">Transmembrane helix</keyword>
<comment type="function">
    <text evidence="8">May act as a component of the auxin efflux carrier.</text>
</comment>
<dbReference type="GO" id="GO:0009734">
    <property type="term" value="P:auxin-activated signaling pathway"/>
    <property type="evidence" value="ECO:0007669"/>
    <property type="project" value="UniProtKB-UniRule"/>
</dbReference>
<keyword evidence="6 8" id="KW-0472">Membrane</keyword>
<dbReference type="Proteomes" id="UP000743370">
    <property type="component" value="Unassembled WGS sequence"/>
</dbReference>
<feature type="transmembrane region" description="Helical" evidence="8">
    <location>
        <begin position="71"/>
        <end position="92"/>
    </location>
</feature>
<dbReference type="GO" id="GO:0009926">
    <property type="term" value="P:auxin polar transport"/>
    <property type="evidence" value="ECO:0007669"/>
    <property type="project" value="TreeGrafter"/>
</dbReference>
<dbReference type="GO" id="GO:0005783">
    <property type="term" value="C:endoplasmic reticulum"/>
    <property type="evidence" value="ECO:0007669"/>
    <property type="project" value="TreeGrafter"/>
</dbReference>
<keyword evidence="3 8" id="KW-0813">Transport</keyword>
<dbReference type="InterPro" id="IPR014024">
    <property type="entry name" value="Auxin_eff_plant"/>
</dbReference>
<dbReference type="PANTHER" id="PTHR31752:SF49">
    <property type="entry name" value="AUXIN EFFLUX CARRIER COMPONENT"/>
    <property type="match status" value="1"/>
</dbReference>
<proteinExistence type="inferred from homology"/>
<feature type="transmembrane region" description="Helical" evidence="8">
    <location>
        <begin position="6"/>
        <end position="26"/>
    </location>
</feature>
<dbReference type="Pfam" id="PF03547">
    <property type="entry name" value="Mem_trans"/>
    <property type="match status" value="1"/>
</dbReference>
<feature type="region of interest" description="Disordered" evidence="9">
    <location>
        <begin position="163"/>
        <end position="190"/>
    </location>
</feature>
<evidence type="ECO:0000256" key="8">
    <source>
        <dbReference type="RuleBase" id="RU362108"/>
    </source>
</evidence>
<gene>
    <name evidence="10" type="ORF">HKW66_Vig0110310</name>
</gene>
<dbReference type="NCBIfam" id="TIGR00946">
    <property type="entry name" value="2a69"/>
    <property type="match status" value="1"/>
</dbReference>
<feature type="transmembrane region" description="Helical" evidence="8">
    <location>
        <begin position="216"/>
        <end position="234"/>
    </location>
</feature>
<feature type="transmembrane region" description="Helical" evidence="8">
    <location>
        <begin position="98"/>
        <end position="118"/>
    </location>
</feature>
<dbReference type="EMBL" id="JABFOF010000002">
    <property type="protein sequence ID" value="KAG2404109.1"/>
    <property type="molecule type" value="Genomic_DNA"/>
</dbReference>
<dbReference type="GO" id="GO:0005886">
    <property type="term" value="C:plasma membrane"/>
    <property type="evidence" value="ECO:0007669"/>
    <property type="project" value="TreeGrafter"/>
</dbReference>
<comment type="caution">
    <text evidence="10">The sequence shown here is derived from an EMBL/GenBank/DDBJ whole genome shotgun (WGS) entry which is preliminary data.</text>
</comment>
<organism evidence="10 11">
    <name type="scientific">Phaseolus angularis</name>
    <name type="common">Azuki bean</name>
    <name type="synonym">Vigna angularis</name>
    <dbReference type="NCBI Taxonomy" id="3914"/>
    <lineage>
        <taxon>Eukaryota</taxon>
        <taxon>Viridiplantae</taxon>
        <taxon>Streptophyta</taxon>
        <taxon>Embryophyta</taxon>
        <taxon>Tracheophyta</taxon>
        <taxon>Spermatophyta</taxon>
        <taxon>Magnoliopsida</taxon>
        <taxon>eudicotyledons</taxon>
        <taxon>Gunneridae</taxon>
        <taxon>Pentapetalae</taxon>
        <taxon>rosids</taxon>
        <taxon>fabids</taxon>
        <taxon>Fabales</taxon>
        <taxon>Fabaceae</taxon>
        <taxon>Papilionoideae</taxon>
        <taxon>50 kb inversion clade</taxon>
        <taxon>NPAAA clade</taxon>
        <taxon>indigoferoid/millettioid clade</taxon>
        <taxon>Phaseoleae</taxon>
        <taxon>Vigna</taxon>
    </lineage>
</organism>
<comment type="subcellular location">
    <subcellularLocation>
        <location evidence="1 8">Membrane</location>
        <topology evidence="1 8">Multi-pass membrane protein</topology>
    </subcellularLocation>
</comment>
<sequence>MISLADAYHIVAATVPLYVTMILAYVSVKWWKIFTPDQCSGINKFVAKFSIPLLSFQTISSNNIYKMTLKLLYADFVQKLLAFLVLIAITKISGRGGLKWIITGLSLTTLPNTLILGIPLMKAMYKGEAVLLLAQIIFLQSMIWYNLLLFLYELDAVNTRPAAAAPPSQGSAGETDTDREVQSKGEEDVDPRTKRKLKVLPILAKVGKKLIKNPNTYATLMGFIWSSIHFRWGLRMPEIVNQSIEILSNGGLGMAMFSLGLFMASQSSIIACGPRMTMVAVVLKFVVGPGLMTVASLLIGLRCTLFKVTIVQAALPQGIVPFVFAKEYNVHPSVLSTATSAPELKLSTKALAKENAQCQFLALDTKRHKLALDLQWSLAFNRAM</sequence>
<feature type="compositionally biased region" description="Basic and acidic residues" evidence="9">
    <location>
        <begin position="176"/>
        <end position="190"/>
    </location>
</feature>
<evidence type="ECO:0000256" key="1">
    <source>
        <dbReference type="ARBA" id="ARBA00004141"/>
    </source>
</evidence>
<evidence type="ECO:0000256" key="5">
    <source>
        <dbReference type="ARBA" id="ARBA00022989"/>
    </source>
</evidence>
<accession>A0A8T0KXI1</accession>
<feature type="transmembrane region" description="Helical" evidence="8">
    <location>
        <begin position="246"/>
        <end position="264"/>
    </location>
</feature>
<dbReference type="AlphaFoldDB" id="A0A8T0KXI1"/>
<name>A0A8T0KXI1_PHAAN</name>
<evidence type="ECO:0000256" key="9">
    <source>
        <dbReference type="SAM" id="MobiDB-lite"/>
    </source>
</evidence>
<comment type="caution">
    <text evidence="8">Lacks conserved residue(s) required for the propagation of feature annotation.</text>
</comment>
<evidence type="ECO:0000256" key="6">
    <source>
        <dbReference type="ARBA" id="ARBA00023136"/>
    </source>
</evidence>
<dbReference type="InterPro" id="IPR051107">
    <property type="entry name" value="Auxin_Efflux_Carrier"/>
</dbReference>
<evidence type="ECO:0000256" key="3">
    <source>
        <dbReference type="ARBA" id="ARBA00022448"/>
    </source>
</evidence>
<dbReference type="InterPro" id="IPR004776">
    <property type="entry name" value="Mem_transp_PIN-like"/>
</dbReference>
<evidence type="ECO:0000256" key="4">
    <source>
        <dbReference type="ARBA" id="ARBA00022692"/>
    </source>
</evidence>
<feature type="transmembrane region" description="Helical" evidence="8">
    <location>
        <begin position="276"/>
        <end position="299"/>
    </location>
</feature>
<keyword evidence="7 8" id="KW-0927">Auxin signaling pathway</keyword>
<evidence type="ECO:0000256" key="7">
    <source>
        <dbReference type="ARBA" id="ARBA00023294"/>
    </source>
</evidence>
<dbReference type="PANTHER" id="PTHR31752">
    <property type="entry name" value="AUXIN EFFLUX CARRIER COMPONENT 1B-RELATED"/>
    <property type="match status" value="1"/>
</dbReference>
<feature type="transmembrane region" description="Helical" evidence="8">
    <location>
        <begin position="130"/>
        <end position="152"/>
    </location>
</feature>
<protein>
    <recommendedName>
        <fullName evidence="8">Auxin efflux carrier component</fullName>
    </recommendedName>
</protein>
<evidence type="ECO:0000313" key="11">
    <source>
        <dbReference type="Proteomes" id="UP000743370"/>
    </source>
</evidence>
<reference evidence="10 11" key="1">
    <citation type="submission" date="2020-05" db="EMBL/GenBank/DDBJ databases">
        <title>Vigna angularis (adzuki bean) Var. LongXiaoDou No. 4 denovo assembly.</title>
        <authorList>
            <person name="Xiang H."/>
        </authorList>
    </citation>
    <scope>NUCLEOTIDE SEQUENCE [LARGE SCALE GENOMIC DNA]</scope>
    <source>
        <tissue evidence="10">Leaf</tissue>
    </source>
</reference>
<comment type="similarity">
    <text evidence="2 8">Belongs to the auxin efflux carrier (TC 2.A.69.1) family.</text>
</comment>
<keyword evidence="4 8" id="KW-0812">Transmembrane</keyword>
<evidence type="ECO:0000313" key="10">
    <source>
        <dbReference type="EMBL" id="KAG2404109.1"/>
    </source>
</evidence>